<accession>A0A8S3IZE9</accession>
<name>A0A8S3IZE9_9BILA</name>
<organism evidence="2 4">
    <name type="scientific">Rotaria magnacalcarata</name>
    <dbReference type="NCBI Taxonomy" id="392030"/>
    <lineage>
        <taxon>Eukaryota</taxon>
        <taxon>Metazoa</taxon>
        <taxon>Spiralia</taxon>
        <taxon>Gnathifera</taxon>
        <taxon>Rotifera</taxon>
        <taxon>Eurotatoria</taxon>
        <taxon>Bdelloidea</taxon>
        <taxon>Philodinida</taxon>
        <taxon>Philodinidae</taxon>
        <taxon>Rotaria</taxon>
    </lineage>
</organism>
<evidence type="ECO:0000313" key="4">
    <source>
        <dbReference type="Proteomes" id="UP000681720"/>
    </source>
</evidence>
<dbReference type="Proteomes" id="UP000681720">
    <property type="component" value="Unassembled WGS sequence"/>
</dbReference>
<gene>
    <name evidence="1" type="ORF">BYL167_LOCUS68463</name>
    <name evidence="2" type="ORF">GIL414_LOCUS78394</name>
    <name evidence="3" type="ORF">SMN809_LOCUS80904</name>
</gene>
<dbReference type="EMBL" id="CAJOBH010247942">
    <property type="protein sequence ID" value="CAF5130703.1"/>
    <property type="molecule type" value="Genomic_DNA"/>
</dbReference>
<dbReference type="EMBL" id="CAJOBI010346638">
    <property type="protein sequence ID" value="CAF5218332.1"/>
    <property type="molecule type" value="Genomic_DNA"/>
</dbReference>
<feature type="non-terminal residue" evidence="2">
    <location>
        <position position="50"/>
    </location>
</feature>
<evidence type="ECO:0000313" key="1">
    <source>
        <dbReference type="EMBL" id="CAF5130703.1"/>
    </source>
</evidence>
<reference evidence="2" key="1">
    <citation type="submission" date="2021-02" db="EMBL/GenBank/DDBJ databases">
        <authorList>
            <person name="Nowell W R."/>
        </authorList>
    </citation>
    <scope>NUCLEOTIDE SEQUENCE</scope>
</reference>
<proteinExistence type="predicted"/>
<dbReference type="Proteomes" id="UP000676336">
    <property type="component" value="Unassembled WGS sequence"/>
</dbReference>
<comment type="caution">
    <text evidence="2">The sequence shown here is derived from an EMBL/GenBank/DDBJ whole genome shotgun (WGS) entry which is preliminary data.</text>
</comment>
<evidence type="ECO:0000313" key="3">
    <source>
        <dbReference type="EMBL" id="CAF5218332.1"/>
    </source>
</evidence>
<dbReference type="EMBL" id="CAJOBJ010349829">
    <property type="protein sequence ID" value="CAF5206714.1"/>
    <property type="molecule type" value="Genomic_DNA"/>
</dbReference>
<protein>
    <submittedName>
        <fullName evidence="2">Uncharacterized protein</fullName>
    </submittedName>
</protein>
<dbReference type="Proteomes" id="UP000681967">
    <property type="component" value="Unassembled WGS sequence"/>
</dbReference>
<sequence>MLRSLTSPEGNYVRPGTILGDILQYSATKSSSTIKLAQNSEVPAENVEGA</sequence>
<evidence type="ECO:0000313" key="2">
    <source>
        <dbReference type="EMBL" id="CAF5206714.1"/>
    </source>
</evidence>
<dbReference type="AlphaFoldDB" id="A0A8S3IZE9"/>